<dbReference type="Proteomes" id="UP000525850">
    <property type="component" value="Unassembled WGS sequence"/>
</dbReference>
<evidence type="ECO:0000313" key="11">
    <source>
        <dbReference type="Proteomes" id="UP000455569"/>
    </source>
</evidence>
<evidence type="ECO:0000313" key="3">
    <source>
        <dbReference type="EMBL" id="EAC9041580.1"/>
    </source>
</evidence>
<dbReference type="Proteomes" id="UP000549379">
    <property type="component" value="Unassembled WGS sequence"/>
</dbReference>
<evidence type="ECO:0000313" key="8">
    <source>
        <dbReference type="Proteomes" id="UP000331186"/>
    </source>
</evidence>
<dbReference type="SUPFAM" id="SSF88697">
    <property type="entry name" value="PUA domain-like"/>
    <property type="match status" value="1"/>
</dbReference>
<accession>A0A3H2W0J5</accession>
<dbReference type="Gene3D" id="2.30.130.30">
    <property type="entry name" value="Hypothetical protein"/>
    <property type="match status" value="1"/>
</dbReference>
<dbReference type="InterPro" id="IPR039440">
    <property type="entry name" value="DUF3850"/>
</dbReference>
<reference evidence="3 10" key="1">
    <citation type="submission" date="2018-06" db="EMBL/GenBank/DDBJ databases">
        <authorList>
            <consortium name="PulseNet: The National Subtyping Network for Foodborne Disease Surveillance"/>
            <person name="Tarr C.L."/>
            <person name="Trees E."/>
            <person name="Katz L.S."/>
            <person name="Carleton-Romer H.A."/>
            <person name="Stroika S."/>
            <person name="Kucerova Z."/>
            <person name="Roache K.F."/>
            <person name="Sabol A.L."/>
            <person name="Besser J."/>
            <person name="Gerner-Smidt P."/>
        </authorList>
    </citation>
    <scope>NUCLEOTIDE SEQUENCE [LARGE SCALE GENOMIC DNA]</scope>
    <source>
        <strain evidence="3 10">PNUSAL000910</strain>
        <strain evidence="6 9">PNUSAL004402</strain>
    </source>
</reference>
<dbReference type="AlphaFoldDB" id="A0A3H2W0J5"/>
<sequence>MKMARIHDLKILPIYFAEVVAKRKTFEIRKNDRDFCVGDMVRLKEWGKGDYTGREVTARITYLTDFQQKPGYLVFSFDLQRYQPSMESIKELHQQTGAGLLTCKLALIDANGNLELAIENMRNKGNA</sequence>
<dbReference type="EMBL" id="AABBAW010000011">
    <property type="protein sequence ID" value="EAG2516433.1"/>
    <property type="molecule type" value="Genomic_DNA"/>
</dbReference>
<dbReference type="Proteomes" id="UP000350032">
    <property type="component" value="Unassembled WGS sequence"/>
</dbReference>
<dbReference type="Gene3D" id="1.10.8.10">
    <property type="entry name" value="DNA helicase RuvA subunit, C-terminal domain"/>
    <property type="match status" value="1"/>
</dbReference>
<organism evidence="3 10">
    <name type="scientific">Listeria monocytogenes</name>
    <dbReference type="NCBI Taxonomy" id="1639"/>
    <lineage>
        <taxon>Bacteria</taxon>
        <taxon>Bacillati</taxon>
        <taxon>Bacillota</taxon>
        <taxon>Bacilli</taxon>
        <taxon>Bacillales</taxon>
        <taxon>Listeriaceae</taxon>
        <taxon>Listeria</taxon>
    </lineage>
</organism>
<feature type="domain" description="DUF3850" evidence="1">
    <location>
        <begin position="6"/>
        <end position="77"/>
    </location>
</feature>
<evidence type="ECO:0000313" key="5">
    <source>
        <dbReference type="EMBL" id="EAG2998660.1"/>
    </source>
</evidence>
<evidence type="ECO:0000313" key="4">
    <source>
        <dbReference type="EMBL" id="EAG2516433.1"/>
    </source>
</evidence>
<evidence type="ECO:0000313" key="10">
    <source>
        <dbReference type="Proteomes" id="UP000354255"/>
    </source>
</evidence>
<dbReference type="Proteomes" id="UP000354255">
    <property type="component" value="Unassembled WGS sequence"/>
</dbReference>
<comment type="caution">
    <text evidence="3">The sequence shown here is derived from an EMBL/GenBank/DDBJ whole genome shotgun (WGS) entry which is preliminary data.</text>
</comment>
<reference evidence="12 13" key="2">
    <citation type="submission" date="2018-06" db="EMBL/GenBank/DDBJ databases">
        <authorList>
            <consortium name="GenomeTrakr: Next Generation Sequencing Network for Food Pathogen Tracability"/>
        </authorList>
    </citation>
    <scope>NUCLEOTIDE SEQUENCE [LARGE SCALE GENOMIC DNA]</scope>
    <source>
        <strain evidence="5 13">10B02965A-1</strain>
        <strain evidence="7 11">CFSAN102901</strain>
        <strain evidence="2 8">FDA00013332</strain>
        <strain evidence="4 12">FDA960927-006-004</strain>
    </source>
</reference>
<dbReference type="InterPro" id="IPR015947">
    <property type="entry name" value="PUA-like_sf"/>
</dbReference>
<dbReference type="Pfam" id="PF12961">
    <property type="entry name" value="DUF3850"/>
    <property type="match status" value="1"/>
</dbReference>
<evidence type="ECO:0000313" key="9">
    <source>
        <dbReference type="Proteomes" id="UP000350032"/>
    </source>
</evidence>
<dbReference type="EMBL" id="AANCRK010000012">
    <property type="protein sequence ID" value="EDN7716445.1"/>
    <property type="molecule type" value="Genomic_DNA"/>
</dbReference>
<evidence type="ECO:0000313" key="2">
    <source>
        <dbReference type="EMBL" id="EAC6549734.1"/>
    </source>
</evidence>
<evidence type="ECO:0000259" key="1">
    <source>
        <dbReference type="Pfam" id="PF12961"/>
    </source>
</evidence>
<evidence type="ECO:0000313" key="6">
    <source>
        <dbReference type="EMBL" id="EAK8899070.1"/>
    </source>
</evidence>
<dbReference type="EMBL" id="AABBHO010000090">
    <property type="protein sequence ID" value="EAG2998660.1"/>
    <property type="molecule type" value="Genomic_DNA"/>
</dbReference>
<dbReference type="EMBL" id="AAAKQF010000019">
    <property type="protein sequence ID" value="EAC9041580.1"/>
    <property type="molecule type" value="Genomic_DNA"/>
</dbReference>
<dbReference type="InterPro" id="IPR009060">
    <property type="entry name" value="UBA-like_sf"/>
</dbReference>
<name>A0A3H2W0J5_LISMN</name>
<evidence type="ECO:0000313" key="12">
    <source>
        <dbReference type="Proteomes" id="UP000525850"/>
    </source>
</evidence>
<evidence type="ECO:0000313" key="7">
    <source>
        <dbReference type="EMBL" id="EDN7716445.1"/>
    </source>
</evidence>
<proteinExistence type="predicted"/>
<dbReference type="Proteomes" id="UP000331186">
    <property type="component" value="Unassembled WGS sequence"/>
</dbReference>
<dbReference type="Proteomes" id="UP000455569">
    <property type="component" value="Unassembled WGS sequence"/>
</dbReference>
<gene>
    <name evidence="4" type="ORF">B1N52_14915</name>
    <name evidence="5" type="ORF">B5K54_15355</name>
    <name evidence="6" type="ORF">D7104_15390</name>
    <name evidence="2" type="ORF">DU018_15375</name>
    <name evidence="7" type="ORF">GQG13_15130</name>
    <name evidence="3" type="ORF">KV70_15355</name>
</gene>
<dbReference type="EMBL" id="AAAJKI010000084">
    <property type="protein sequence ID" value="EAC6549734.1"/>
    <property type="molecule type" value="Genomic_DNA"/>
</dbReference>
<dbReference type="SUPFAM" id="SSF46934">
    <property type="entry name" value="UBA-like"/>
    <property type="match status" value="1"/>
</dbReference>
<evidence type="ECO:0000313" key="13">
    <source>
        <dbReference type="Proteomes" id="UP000549379"/>
    </source>
</evidence>
<dbReference type="EMBL" id="AACJYH010000020">
    <property type="protein sequence ID" value="EAK8899070.1"/>
    <property type="molecule type" value="Genomic_DNA"/>
</dbReference>
<protein>
    <submittedName>
        <fullName evidence="3">DUF3850 domain-containing protein</fullName>
    </submittedName>
</protein>